<sequence>NENLSRPPIHLTSQNRCVTQSVTNCVPTQSVGTIISPNPPDIAERHELHAHAQHRRDSQTQDTAVPGRALSDSSAKTQQNVAQSP</sequence>
<protein>
    <submittedName>
        <fullName evidence="2">Uncharacterized protein</fullName>
    </submittedName>
</protein>
<feature type="compositionally biased region" description="Basic and acidic residues" evidence="1">
    <location>
        <begin position="42"/>
        <end position="59"/>
    </location>
</feature>
<feature type="compositionally biased region" description="Polar residues" evidence="1">
    <location>
        <begin position="71"/>
        <end position="85"/>
    </location>
</feature>
<dbReference type="RefSeq" id="WP_055005821.1">
    <property type="nucleotide sequence ID" value="NZ_LJRM01000074.1"/>
</dbReference>
<name>A0A0Q0B308_9PSED</name>
<evidence type="ECO:0000256" key="1">
    <source>
        <dbReference type="SAM" id="MobiDB-lite"/>
    </source>
</evidence>
<feature type="non-terminal residue" evidence="2">
    <location>
        <position position="1"/>
    </location>
</feature>
<evidence type="ECO:0000313" key="2">
    <source>
        <dbReference type="EMBL" id="KPY86719.1"/>
    </source>
</evidence>
<gene>
    <name evidence="2" type="ORF">ALO44_01831</name>
</gene>
<dbReference type="PATRIC" id="fig|129140.3.peg.2422"/>
<comment type="caution">
    <text evidence="2">The sequence shown here is derived from an EMBL/GenBank/DDBJ whole genome shotgun (WGS) entry which is preliminary data.</text>
</comment>
<feature type="region of interest" description="Disordered" evidence="1">
    <location>
        <begin position="29"/>
        <end position="85"/>
    </location>
</feature>
<organism evidence="2 3">
    <name type="scientific">Pseudomonas syringae pv. tagetis</name>
    <dbReference type="NCBI Taxonomy" id="129140"/>
    <lineage>
        <taxon>Bacteria</taxon>
        <taxon>Pseudomonadati</taxon>
        <taxon>Pseudomonadota</taxon>
        <taxon>Gammaproteobacteria</taxon>
        <taxon>Pseudomonadales</taxon>
        <taxon>Pseudomonadaceae</taxon>
        <taxon>Pseudomonas</taxon>
    </lineage>
</organism>
<dbReference type="Proteomes" id="UP000050474">
    <property type="component" value="Unassembled WGS sequence"/>
</dbReference>
<dbReference type="AlphaFoldDB" id="A0A0Q0B308"/>
<evidence type="ECO:0000313" key="3">
    <source>
        <dbReference type="Proteomes" id="UP000050474"/>
    </source>
</evidence>
<dbReference type="EMBL" id="LJRM01000074">
    <property type="protein sequence ID" value="KPY86719.1"/>
    <property type="molecule type" value="Genomic_DNA"/>
</dbReference>
<proteinExistence type="predicted"/>
<reference evidence="2 3" key="1">
    <citation type="submission" date="2015-09" db="EMBL/GenBank/DDBJ databases">
        <title>Genome announcement of multiple Pseudomonas syringae strains.</title>
        <authorList>
            <person name="Thakur S."/>
            <person name="Wang P.W."/>
            <person name="Gong Y."/>
            <person name="Weir B.S."/>
            <person name="Guttman D.S."/>
        </authorList>
    </citation>
    <scope>NUCLEOTIDE SEQUENCE [LARGE SCALE GENOMIC DNA]</scope>
    <source>
        <strain evidence="2 3">ICMP4091</strain>
    </source>
</reference>
<accession>A0A0Q0B308</accession>